<gene>
    <name evidence="5" type="ORF">OUZ56_020701</name>
</gene>
<dbReference type="PANTHER" id="PTHR46165">
    <property type="entry name" value="SET AND MYND DOMAIN-CONTAINING PROTEIN 4"/>
    <property type="match status" value="1"/>
</dbReference>
<keyword evidence="4" id="KW-0472">Membrane</keyword>
<keyword evidence="2" id="KW-0808">Transferase</keyword>
<dbReference type="Gene3D" id="1.25.40.10">
    <property type="entry name" value="Tetratricopeptide repeat domain"/>
    <property type="match status" value="1"/>
</dbReference>
<name>A0ABQ9ZF71_9CRUS</name>
<keyword evidence="4" id="KW-1133">Transmembrane helix</keyword>
<evidence type="ECO:0000256" key="2">
    <source>
        <dbReference type="ARBA" id="ARBA00022679"/>
    </source>
</evidence>
<sequence length="234" mass="27293">MAGETLFVEQPNALVVLPDFQTTRYHHCTRELPLKRYPYLLLMLLSLALLFILWQNLVFPAQFQMTLCRSCKTQQSYFTQLKADLEAVSLDARGTEAMDQGDIMEAIKLLTKCVQLRKRALFKGHPDLGKSADKLAQCCAFIGNYEECEKMLRISLIAVEERYGRYSIEMANELQKFTDVLMELASSRNQDLRDELVRHLEEAMFIYRIHYGAWSHSYKELQRKKIHLTTLLMK</sequence>
<feature type="transmembrane region" description="Helical" evidence="4">
    <location>
        <begin position="39"/>
        <end position="59"/>
    </location>
</feature>
<keyword evidence="4" id="KW-0812">Transmembrane</keyword>
<evidence type="ECO:0000256" key="3">
    <source>
        <dbReference type="ARBA" id="ARBA00022691"/>
    </source>
</evidence>
<keyword evidence="1" id="KW-0489">Methyltransferase</keyword>
<reference evidence="5 6" key="1">
    <citation type="journal article" date="2023" name="Nucleic Acids Res.">
        <title>The hologenome of Daphnia magna reveals possible DNA methylation and microbiome-mediated evolution of the host genome.</title>
        <authorList>
            <person name="Chaturvedi A."/>
            <person name="Li X."/>
            <person name="Dhandapani V."/>
            <person name="Marshall H."/>
            <person name="Kissane S."/>
            <person name="Cuenca-Cambronero M."/>
            <person name="Asole G."/>
            <person name="Calvet F."/>
            <person name="Ruiz-Romero M."/>
            <person name="Marangio P."/>
            <person name="Guigo R."/>
            <person name="Rago D."/>
            <person name="Mirbahai L."/>
            <person name="Eastwood N."/>
            <person name="Colbourne J.K."/>
            <person name="Zhou J."/>
            <person name="Mallon E."/>
            <person name="Orsini L."/>
        </authorList>
    </citation>
    <scope>NUCLEOTIDE SEQUENCE [LARGE SCALE GENOMIC DNA]</scope>
    <source>
        <strain evidence="5">LRV0_1</strain>
    </source>
</reference>
<dbReference type="InterPro" id="IPR052097">
    <property type="entry name" value="SET-MYND_domain_protein"/>
</dbReference>
<evidence type="ECO:0000313" key="5">
    <source>
        <dbReference type="EMBL" id="KAK4011583.1"/>
    </source>
</evidence>
<dbReference type="Proteomes" id="UP001234178">
    <property type="component" value="Unassembled WGS sequence"/>
</dbReference>
<accession>A0ABQ9ZF71</accession>
<dbReference type="Pfam" id="PF13424">
    <property type="entry name" value="TPR_12"/>
    <property type="match status" value="1"/>
</dbReference>
<organism evidence="5 6">
    <name type="scientific">Daphnia magna</name>
    <dbReference type="NCBI Taxonomy" id="35525"/>
    <lineage>
        <taxon>Eukaryota</taxon>
        <taxon>Metazoa</taxon>
        <taxon>Ecdysozoa</taxon>
        <taxon>Arthropoda</taxon>
        <taxon>Crustacea</taxon>
        <taxon>Branchiopoda</taxon>
        <taxon>Diplostraca</taxon>
        <taxon>Cladocera</taxon>
        <taxon>Anomopoda</taxon>
        <taxon>Daphniidae</taxon>
        <taxon>Daphnia</taxon>
    </lineage>
</organism>
<protein>
    <submittedName>
        <fullName evidence="5">Uncharacterized protein</fullName>
    </submittedName>
</protein>
<dbReference type="InterPro" id="IPR011990">
    <property type="entry name" value="TPR-like_helical_dom_sf"/>
</dbReference>
<dbReference type="PANTHER" id="PTHR46165:SF2">
    <property type="entry name" value="SET AND MYND DOMAIN-CONTAINING PROTEIN 4"/>
    <property type="match status" value="1"/>
</dbReference>
<evidence type="ECO:0000256" key="4">
    <source>
        <dbReference type="SAM" id="Phobius"/>
    </source>
</evidence>
<evidence type="ECO:0000256" key="1">
    <source>
        <dbReference type="ARBA" id="ARBA00022603"/>
    </source>
</evidence>
<keyword evidence="6" id="KW-1185">Reference proteome</keyword>
<comment type="caution">
    <text evidence="5">The sequence shown here is derived from an EMBL/GenBank/DDBJ whole genome shotgun (WGS) entry which is preliminary data.</text>
</comment>
<dbReference type="EMBL" id="JAOYFB010000003">
    <property type="protein sequence ID" value="KAK4011583.1"/>
    <property type="molecule type" value="Genomic_DNA"/>
</dbReference>
<keyword evidence="3" id="KW-0949">S-adenosyl-L-methionine</keyword>
<proteinExistence type="predicted"/>
<dbReference type="SUPFAM" id="SSF48452">
    <property type="entry name" value="TPR-like"/>
    <property type="match status" value="1"/>
</dbReference>
<evidence type="ECO:0000313" key="6">
    <source>
        <dbReference type="Proteomes" id="UP001234178"/>
    </source>
</evidence>